<sequence>MYLLAHRGAHAQLHENTLEAFLAAAKLGFDGIETDVRVSADQEAVLIHDRVAPNGIPVAALTRRELSDACGYPVPTLTEALDAIPSLLWNIEIKTPAAASIALPILQRYEARHRLLITSFHHDVALAAARALKSPCGFLNAHKPVAINTLLHAALPVANLRTLVWHYEVLDQEIVRQTNNLGFRNAVYGAGTPFEHDLCREFGVHALITDHPEHCGLSAAGAKHH</sequence>
<dbReference type="Gene3D" id="3.20.20.190">
    <property type="entry name" value="Phosphatidylinositol (PI) phosphodiesterase"/>
    <property type="match status" value="1"/>
</dbReference>
<reference evidence="2" key="1">
    <citation type="submission" date="2023-03" db="EMBL/GenBank/DDBJ databases">
        <title>Chitinimonas shenzhenensis gen. nov., sp. nov., a novel member of family Burkholderiaceae isolated from activated sludge collected in Shen Zhen, China.</title>
        <authorList>
            <person name="Wang X."/>
        </authorList>
    </citation>
    <scope>NUCLEOTIDE SEQUENCE</scope>
    <source>
        <strain evidence="2">DQS-5</strain>
    </source>
</reference>
<dbReference type="RefSeq" id="WP_284100575.1">
    <property type="nucleotide sequence ID" value="NZ_JARRAF010000008.1"/>
</dbReference>
<dbReference type="Pfam" id="PF03009">
    <property type="entry name" value="GDPD"/>
    <property type="match status" value="1"/>
</dbReference>
<organism evidence="2 3">
    <name type="scientific">Parachitinimonas caeni</name>
    <dbReference type="NCBI Taxonomy" id="3031301"/>
    <lineage>
        <taxon>Bacteria</taxon>
        <taxon>Pseudomonadati</taxon>
        <taxon>Pseudomonadota</taxon>
        <taxon>Betaproteobacteria</taxon>
        <taxon>Neisseriales</taxon>
        <taxon>Chitinibacteraceae</taxon>
        <taxon>Parachitinimonas</taxon>
    </lineage>
</organism>
<dbReference type="SUPFAM" id="SSF51695">
    <property type="entry name" value="PLC-like phosphodiesterases"/>
    <property type="match status" value="1"/>
</dbReference>
<dbReference type="PANTHER" id="PTHR46211:SF1">
    <property type="entry name" value="GLYCEROPHOSPHODIESTER PHOSPHODIESTERASE, CYTOPLASMIC"/>
    <property type="match status" value="1"/>
</dbReference>
<feature type="domain" description="GP-PDE" evidence="1">
    <location>
        <begin position="1"/>
        <end position="219"/>
    </location>
</feature>
<dbReference type="CDD" id="cd08556">
    <property type="entry name" value="GDPD"/>
    <property type="match status" value="1"/>
</dbReference>
<gene>
    <name evidence="2" type="ORF">PZA18_09420</name>
</gene>
<protein>
    <submittedName>
        <fullName evidence="2">Glycerophosphodiester phosphodiesterase</fullName>
    </submittedName>
</protein>
<evidence type="ECO:0000259" key="1">
    <source>
        <dbReference type="PROSITE" id="PS51704"/>
    </source>
</evidence>
<name>A0ABT7DW36_9NEIS</name>
<evidence type="ECO:0000313" key="2">
    <source>
        <dbReference type="EMBL" id="MDK2124267.1"/>
    </source>
</evidence>
<keyword evidence="3" id="KW-1185">Reference proteome</keyword>
<dbReference type="Proteomes" id="UP001172778">
    <property type="component" value="Unassembled WGS sequence"/>
</dbReference>
<dbReference type="PANTHER" id="PTHR46211">
    <property type="entry name" value="GLYCEROPHOSPHORYL DIESTER PHOSPHODIESTERASE"/>
    <property type="match status" value="1"/>
</dbReference>
<comment type="caution">
    <text evidence="2">The sequence shown here is derived from an EMBL/GenBank/DDBJ whole genome shotgun (WGS) entry which is preliminary data.</text>
</comment>
<dbReference type="PROSITE" id="PS51704">
    <property type="entry name" value="GP_PDE"/>
    <property type="match status" value="1"/>
</dbReference>
<accession>A0ABT7DW36</accession>
<proteinExistence type="predicted"/>
<evidence type="ECO:0000313" key="3">
    <source>
        <dbReference type="Proteomes" id="UP001172778"/>
    </source>
</evidence>
<dbReference type="EMBL" id="JARRAF010000008">
    <property type="protein sequence ID" value="MDK2124267.1"/>
    <property type="molecule type" value="Genomic_DNA"/>
</dbReference>
<dbReference type="InterPro" id="IPR030395">
    <property type="entry name" value="GP_PDE_dom"/>
</dbReference>
<dbReference type="InterPro" id="IPR017946">
    <property type="entry name" value="PLC-like_Pdiesterase_TIM-brl"/>
</dbReference>